<dbReference type="Gene3D" id="3.40.50.300">
    <property type="entry name" value="P-loop containing nucleotide triphosphate hydrolases"/>
    <property type="match status" value="1"/>
</dbReference>
<dbReference type="EMBL" id="CAKOGP040001759">
    <property type="protein sequence ID" value="CAJ1950247.1"/>
    <property type="molecule type" value="Genomic_DNA"/>
</dbReference>
<dbReference type="GO" id="GO:0140359">
    <property type="term" value="F:ABC-type transporter activity"/>
    <property type="evidence" value="ECO:0007669"/>
    <property type="project" value="InterPro"/>
</dbReference>
<keyword evidence="5" id="KW-0067">ATP-binding</keyword>
<accession>A0AAD2FR64</accession>
<evidence type="ECO:0000256" key="2">
    <source>
        <dbReference type="ARBA" id="ARBA00022448"/>
    </source>
</evidence>
<evidence type="ECO:0000313" key="12">
    <source>
        <dbReference type="Proteomes" id="UP001295423"/>
    </source>
</evidence>
<feature type="transmembrane region" description="Helical" evidence="9">
    <location>
        <begin position="411"/>
        <end position="430"/>
    </location>
</feature>
<evidence type="ECO:0000256" key="7">
    <source>
        <dbReference type="ARBA" id="ARBA00023136"/>
    </source>
</evidence>
<evidence type="ECO:0000256" key="4">
    <source>
        <dbReference type="ARBA" id="ARBA00022741"/>
    </source>
</evidence>
<gene>
    <name evidence="11" type="ORF">CYCCA115_LOCUS12495</name>
</gene>
<keyword evidence="4" id="KW-0547">Nucleotide-binding</keyword>
<dbReference type="InterPro" id="IPR050352">
    <property type="entry name" value="ABCG_transporters"/>
</dbReference>
<comment type="caution">
    <text evidence="11">The sequence shown here is derived from an EMBL/GenBank/DDBJ whole genome shotgun (WGS) entry which is preliminary data.</text>
</comment>
<feature type="transmembrane region" description="Helical" evidence="9">
    <location>
        <begin position="643"/>
        <end position="665"/>
    </location>
</feature>
<evidence type="ECO:0000256" key="8">
    <source>
        <dbReference type="SAM" id="MobiDB-lite"/>
    </source>
</evidence>
<evidence type="ECO:0000256" key="5">
    <source>
        <dbReference type="ARBA" id="ARBA00022840"/>
    </source>
</evidence>
<organism evidence="11 12">
    <name type="scientific">Cylindrotheca closterium</name>
    <dbReference type="NCBI Taxonomy" id="2856"/>
    <lineage>
        <taxon>Eukaryota</taxon>
        <taxon>Sar</taxon>
        <taxon>Stramenopiles</taxon>
        <taxon>Ochrophyta</taxon>
        <taxon>Bacillariophyta</taxon>
        <taxon>Bacillariophyceae</taxon>
        <taxon>Bacillariophycidae</taxon>
        <taxon>Bacillariales</taxon>
        <taxon>Bacillariaceae</taxon>
        <taxon>Cylindrotheca</taxon>
    </lineage>
</organism>
<dbReference type="InterPro" id="IPR013525">
    <property type="entry name" value="ABC2_TM"/>
</dbReference>
<dbReference type="InterPro" id="IPR003439">
    <property type="entry name" value="ABC_transporter-like_ATP-bd"/>
</dbReference>
<dbReference type="Pfam" id="PF01061">
    <property type="entry name" value="ABC2_membrane"/>
    <property type="match status" value="1"/>
</dbReference>
<dbReference type="InterPro" id="IPR003593">
    <property type="entry name" value="AAA+_ATPase"/>
</dbReference>
<feature type="compositionally biased region" description="Polar residues" evidence="8">
    <location>
        <begin position="1"/>
        <end position="14"/>
    </location>
</feature>
<keyword evidence="6 9" id="KW-1133">Transmembrane helix</keyword>
<dbReference type="AlphaFoldDB" id="A0AAD2FR64"/>
<comment type="subcellular location">
    <subcellularLocation>
        <location evidence="1">Membrane</location>
        <topology evidence="1">Multi-pass membrane protein</topology>
    </subcellularLocation>
</comment>
<proteinExistence type="predicted"/>
<feature type="transmembrane region" description="Helical" evidence="9">
    <location>
        <begin position="552"/>
        <end position="572"/>
    </location>
</feature>
<evidence type="ECO:0000256" key="9">
    <source>
        <dbReference type="SAM" id="Phobius"/>
    </source>
</evidence>
<dbReference type="PANTHER" id="PTHR48041:SF91">
    <property type="entry name" value="ABC TRANSPORTER G FAMILY MEMBER 28"/>
    <property type="match status" value="1"/>
</dbReference>
<evidence type="ECO:0000313" key="11">
    <source>
        <dbReference type="EMBL" id="CAJ1950247.1"/>
    </source>
</evidence>
<name>A0AAD2FR64_9STRA</name>
<evidence type="ECO:0000256" key="6">
    <source>
        <dbReference type="ARBA" id="ARBA00022989"/>
    </source>
</evidence>
<feature type="region of interest" description="Disordered" evidence="8">
    <location>
        <begin position="1"/>
        <end position="31"/>
    </location>
</feature>
<dbReference type="Pfam" id="PF00005">
    <property type="entry name" value="ABC_tran"/>
    <property type="match status" value="1"/>
</dbReference>
<sequence length="669" mass="73769">MCEVTENTSVPTSDIKSHPEDKNNNKASSLFSNSNKKIPIVELTLEEVSYEPVTSTLSEKQIKTKDEVNRTTVLDKVTTKISPYKLTAWMGPSGSGKTSLVSVVAGLVDPSSITGGSIMVNGEEGRLPKKLVGVVWQDDLLLSNLTVEETIYFAARLKSPAEMSEADVQLVVEETMKELGLLHIRHNLIGSPVSNQRGISGGERKRTAVASELVIRPSLLLLDEPTSGLDATTAMSLMSTLKGLASLGHAIAVVIHQPRTDIFRMLDHLLLLSKGHVVYDGQACAARSYLESCPGIEPLPVETGIADWISDTIIADERNSLQKDGTMKIGKLAEHWATAQFEAAYDVDDCANDSASNGKDINSGKELRREMSTLTDLHNTTVKFEAGFAMQLRLLAQRTIKQRRMEKITRVSVLLTLTYLFFTALFWWRLPDTTAYIFERNSLLFFILIAQGNSIVTGSITVFQRDRALLHRDRAKKMYGVLPYFLAKTASDMTNNIVLPFCYGAVVYWTCGLRTGVAPFLKYLLAYYLTLSSAQSMGLFMGILIPHMGMALLLAPAVTLFQFILGGFYIPLANLHVGIQWASYISFARYGYAALMVNEFDGRVIPCAVDSEVPIAIGGSSECPLPGELVYESVGIQDIFANYWFNVGVLVLFQIFFLIGAYAMLRRSK</sequence>
<feature type="domain" description="ABC transporter" evidence="10">
    <location>
        <begin position="57"/>
        <end position="299"/>
    </location>
</feature>
<dbReference type="PANTHER" id="PTHR48041">
    <property type="entry name" value="ABC TRANSPORTER G FAMILY MEMBER 28"/>
    <property type="match status" value="1"/>
</dbReference>
<keyword evidence="2" id="KW-0813">Transport</keyword>
<dbReference type="PROSITE" id="PS50893">
    <property type="entry name" value="ABC_TRANSPORTER_2"/>
    <property type="match status" value="1"/>
</dbReference>
<dbReference type="GO" id="GO:0016887">
    <property type="term" value="F:ATP hydrolysis activity"/>
    <property type="evidence" value="ECO:0007669"/>
    <property type="project" value="InterPro"/>
</dbReference>
<evidence type="ECO:0000259" key="10">
    <source>
        <dbReference type="PROSITE" id="PS50893"/>
    </source>
</evidence>
<keyword evidence="7 9" id="KW-0472">Membrane</keyword>
<dbReference type="GO" id="GO:0016020">
    <property type="term" value="C:membrane"/>
    <property type="evidence" value="ECO:0007669"/>
    <property type="project" value="UniProtKB-SubCell"/>
</dbReference>
<feature type="transmembrane region" description="Helical" evidence="9">
    <location>
        <begin position="442"/>
        <end position="463"/>
    </location>
</feature>
<dbReference type="SUPFAM" id="SSF52540">
    <property type="entry name" value="P-loop containing nucleoside triphosphate hydrolases"/>
    <property type="match status" value="1"/>
</dbReference>
<dbReference type="Proteomes" id="UP001295423">
    <property type="component" value="Unassembled WGS sequence"/>
</dbReference>
<reference evidence="11" key="1">
    <citation type="submission" date="2023-08" db="EMBL/GenBank/DDBJ databases">
        <authorList>
            <person name="Audoor S."/>
            <person name="Bilcke G."/>
        </authorList>
    </citation>
    <scope>NUCLEOTIDE SEQUENCE</scope>
</reference>
<protein>
    <recommendedName>
        <fullName evidence="10">ABC transporter domain-containing protein</fullName>
    </recommendedName>
</protein>
<dbReference type="SMART" id="SM00382">
    <property type="entry name" value="AAA"/>
    <property type="match status" value="1"/>
</dbReference>
<keyword evidence="12" id="KW-1185">Reference proteome</keyword>
<dbReference type="GO" id="GO:0005524">
    <property type="term" value="F:ATP binding"/>
    <property type="evidence" value="ECO:0007669"/>
    <property type="project" value="UniProtKB-KW"/>
</dbReference>
<keyword evidence="3 9" id="KW-0812">Transmembrane</keyword>
<feature type="compositionally biased region" description="Basic and acidic residues" evidence="8">
    <location>
        <begin position="15"/>
        <end position="24"/>
    </location>
</feature>
<evidence type="ECO:0000256" key="1">
    <source>
        <dbReference type="ARBA" id="ARBA00004141"/>
    </source>
</evidence>
<evidence type="ECO:0000256" key="3">
    <source>
        <dbReference type="ARBA" id="ARBA00022692"/>
    </source>
</evidence>
<feature type="transmembrane region" description="Helical" evidence="9">
    <location>
        <begin position="526"/>
        <end position="545"/>
    </location>
</feature>
<dbReference type="InterPro" id="IPR027417">
    <property type="entry name" value="P-loop_NTPase"/>
</dbReference>